<comment type="caution">
    <text evidence="4">The sequence shown here is derived from an EMBL/GenBank/DDBJ whole genome shotgun (WGS) entry which is preliminary data.</text>
</comment>
<evidence type="ECO:0000313" key="4">
    <source>
        <dbReference type="EMBL" id="KAJ6837610.1"/>
    </source>
</evidence>
<dbReference type="PANTHER" id="PTHR47383:SF8">
    <property type="entry name" value="OS01G0768300 PROTEIN"/>
    <property type="match status" value="1"/>
</dbReference>
<dbReference type="AlphaFoldDB" id="A0AAX6H979"/>
<gene>
    <name evidence="4" type="ORF">M6B38_119765</name>
</gene>
<evidence type="ECO:0000259" key="3">
    <source>
        <dbReference type="Pfam" id="PF25972"/>
    </source>
</evidence>
<dbReference type="Proteomes" id="UP001140949">
    <property type="component" value="Unassembled WGS sequence"/>
</dbReference>
<keyword evidence="1" id="KW-0175">Coiled coil</keyword>
<reference evidence="4" key="2">
    <citation type="submission" date="2023-04" db="EMBL/GenBank/DDBJ databases">
        <authorList>
            <person name="Bruccoleri R.E."/>
            <person name="Oakeley E.J."/>
            <person name="Faust A.-M."/>
            <person name="Dessus-Babus S."/>
            <person name="Altorfer M."/>
            <person name="Burckhardt D."/>
            <person name="Oertli M."/>
            <person name="Naumann U."/>
            <person name="Petersen F."/>
            <person name="Wong J."/>
        </authorList>
    </citation>
    <scope>NUCLEOTIDE SEQUENCE</scope>
    <source>
        <strain evidence="4">GSM-AAB239-AS_SAM_17_03QT</strain>
        <tissue evidence="4">Leaf</tissue>
    </source>
</reference>
<dbReference type="Pfam" id="PF25972">
    <property type="entry name" value="At4g15545_C"/>
    <property type="match status" value="1"/>
</dbReference>
<dbReference type="InterPro" id="IPR058936">
    <property type="entry name" value="At4g15545-like"/>
</dbReference>
<keyword evidence="5" id="KW-1185">Reference proteome</keyword>
<feature type="region of interest" description="Disordered" evidence="2">
    <location>
        <begin position="157"/>
        <end position="274"/>
    </location>
</feature>
<protein>
    <recommendedName>
        <fullName evidence="3">At4g15545-like C-terminal domain-containing protein</fullName>
    </recommendedName>
</protein>
<evidence type="ECO:0000256" key="1">
    <source>
        <dbReference type="SAM" id="Coils"/>
    </source>
</evidence>
<dbReference type="EMBL" id="JANAVB010011394">
    <property type="protein sequence ID" value="KAJ6837610.1"/>
    <property type="molecule type" value="Genomic_DNA"/>
</dbReference>
<organism evidence="4 5">
    <name type="scientific">Iris pallida</name>
    <name type="common">Sweet iris</name>
    <dbReference type="NCBI Taxonomy" id="29817"/>
    <lineage>
        <taxon>Eukaryota</taxon>
        <taxon>Viridiplantae</taxon>
        <taxon>Streptophyta</taxon>
        <taxon>Embryophyta</taxon>
        <taxon>Tracheophyta</taxon>
        <taxon>Spermatophyta</taxon>
        <taxon>Magnoliopsida</taxon>
        <taxon>Liliopsida</taxon>
        <taxon>Asparagales</taxon>
        <taxon>Iridaceae</taxon>
        <taxon>Iridoideae</taxon>
        <taxon>Irideae</taxon>
        <taxon>Iris</taxon>
    </lineage>
</organism>
<proteinExistence type="predicted"/>
<evidence type="ECO:0000256" key="2">
    <source>
        <dbReference type="SAM" id="MobiDB-lite"/>
    </source>
</evidence>
<feature type="compositionally biased region" description="Low complexity" evidence="2">
    <location>
        <begin position="236"/>
        <end position="269"/>
    </location>
</feature>
<sequence length="344" mass="37986">MAHKGTDFHLPDEILSVIPTDPYDQLDLARKITSMAIASRVSKLESEADMLRTELGDKDRTIADLQDQISRLDRLFRDSEARLRIAVEENSKLAKDRDVLAMTSKKLGRDLAKLETFKRQLMQSLGDDNGSQQAEIADIGSCDQSIARSLSWTGELSSIRTSEPASGSMGGEDPQNDVSRHSGYKYSMTPHITQQLTPTATPTVSSFANSPRGFSTAGSSPKITSGAVSPTKSHFQDQSSVSSSSWYPSSQRSSTASSPPDRSSLSGRPPRIDGKEFFRQARSRLSYEQFAAFLGNIKELNAHRQSHEARNVTEGRRDIWYRKQGSIYILSGINKPQPTIGITR</sequence>
<dbReference type="InterPro" id="IPR058935">
    <property type="entry name" value="At4g15545-like_C"/>
</dbReference>
<reference evidence="4" key="1">
    <citation type="journal article" date="2023" name="GigaByte">
        <title>Genome assembly of the bearded iris, Iris pallida Lam.</title>
        <authorList>
            <person name="Bruccoleri R.E."/>
            <person name="Oakeley E.J."/>
            <person name="Faust A.M.E."/>
            <person name="Altorfer M."/>
            <person name="Dessus-Babus S."/>
            <person name="Burckhardt D."/>
            <person name="Oertli M."/>
            <person name="Naumann U."/>
            <person name="Petersen F."/>
            <person name="Wong J."/>
        </authorList>
    </citation>
    <scope>NUCLEOTIDE SEQUENCE</scope>
    <source>
        <strain evidence="4">GSM-AAB239-AS_SAM_17_03QT</strain>
    </source>
</reference>
<accession>A0AAX6H979</accession>
<dbReference type="PANTHER" id="PTHR47383">
    <property type="entry name" value="OS03G0659800 PROTEIN"/>
    <property type="match status" value="1"/>
</dbReference>
<name>A0AAX6H979_IRIPA</name>
<feature type="coiled-coil region" evidence="1">
    <location>
        <begin position="48"/>
        <end position="82"/>
    </location>
</feature>
<feature type="compositionally biased region" description="Polar residues" evidence="2">
    <location>
        <begin position="190"/>
        <end position="232"/>
    </location>
</feature>
<evidence type="ECO:0000313" key="5">
    <source>
        <dbReference type="Proteomes" id="UP001140949"/>
    </source>
</evidence>
<feature type="domain" description="At4g15545-like C-terminal" evidence="3">
    <location>
        <begin position="270"/>
        <end position="308"/>
    </location>
</feature>